<name>A0A226QTD6_9BACL</name>
<proteinExistence type="predicted"/>
<evidence type="ECO:0000313" key="1">
    <source>
        <dbReference type="EMBL" id="OXB94762.1"/>
    </source>
</evidence>
<dbReference type="AlphaFoldDB" id="A0A226QTD6"/>
<dbReference type="Proteomes" id="UP000198394">
    <property type="component" value="Unassembled WGS sequence"/>
</dbReference>
<comment type="caution">
    <text evidence="1">The sequence shown here is derived from an EMBL/GenBank/DDBJ whole genome shotgun (WGS) entry which is preliminary data.</text>
</comment>
<dbReference type="EMBL" id="NDYL01000001">
    <property type="protein sequence ID" value="OXB94762.1"/>
    <property type="molecule type" value="Genomic_DNA"/>
</dbReference>
<keyword evidence="2" id="KW-1185">Reference proteome</keyword>
<protein>
    <submittedName>
        <fullName evidence="1">Uncharacterized protein</fullName>
    </submittedName>
</protein>
<gene>
    <name evidence="1" type="ORF">B9L23_07825</name>
</gene>
<accession>A0A226QTD6</accession>
<sequence>MIQDVAAMNPKGHVKVELYDENGVFYTKEKKNLVVLDANSIVAEMMANPSKMIRMTQTDHGDTDLTTNAEGTYTFHLSIQPEVKGTYDKDIPSTNTNTIITLDGVENITALLSVKVGTNVLQINQDVFLRDAEKGILEFAVAPTQPISVTYRKVKDPMVRIIEGTEVVKVGAETWKRGNVASDANKTYVIDYKTGEVKFENTKVNVTVTYDYHRKYCLGFMALGGKPAGHPDYMPVSFSNTDKNKTDMPEELDGSRVPIMFPAEISDGKPEIDIFPTKPIDVIEKTVTITAADNDSDGAVDTVYDLDNSGNKLLALVSVKNLTTSTDLVVGTDVNIKDANAATIEFVNVPNNGDQFEVKFQLQANNNHLTYQLTQAPVVALEKVVHEDINGNKTEYVIQDRGLKLGQGDVWLLNPNAGIIQFSATPSTGVPVNTPGQLTIQYRVNAGKVVKFIADFPKGVPGPVKLTKTDTFTVSGGMTTFALTYPAAKDASGKFIIASVKRNGNPESYTLSPDGTQITVNNAANGDVIEVQYTYEKTTHEIYQVAMFDGKDKATSKMFNISGIGPITKDQNTGMRVTWSVTF</sequence>
<organism evidence="1 2">
    <name type="scientific">Parageobacillus galactosidasius</name>
    <dbReference type="NCBI Taxonomy" id="883812"/>
    <lineage>
        <taxon>Bacteria</taxon>
        <taxon>Bacillati</taxon>
        <taxon>Bacillota</taxon>
        <taxon>Bacilli</taxon>
        <taxon>Bacillales</taxon>
        <taxon>Anoxybacillaceae</taxon>
        <taxon>Parageobacillus</taxon>
    </lineage>
</organism>
<reference evidence="1 2" key="1">
    <citation type="submission" date="2017-04" db="EMBL/GenBank/DDBJ databases">
        <title>The genome sequence of Parageobacillus galactosidasius DSM 18751.</title>
        <authorList>
            <person name="Ramaloko W.T."/>
            <person name="Koen N."/>
            <person name="Polliack S."/>
            <person name="Aliyu H."/>
            <person name="Lebre P."/>
            <person name="Mohr T."/>
            <person name="Oswald F."/>
            <person name="Zwick M."/>
            <person name="Neumann A."/>
            <person name="Syldatk C."/>
            <person name="Cowan D."/>
            <person name="De Maayer P."/>
        </authorList>
    </citation>
    <scope>NUCLEOTIDE SEQUENCE [LARGE SCALE GENOMIC DNA]</scope>
    <source>
        <strain evidence="1 2">DSM 18751</strain>
    </source>
</reference>
<dbReference type="RefSeq" id="WP_089097216.1">
    <property type="nucleotide sequence ID" value="NZ_NDYL01000001.1"/>
</dbReference>
<evidence type="ECO:0000313" key="2">
    <source>
        <dbReference type="Proteomes" id="UP000198394"/>
    </source>
</evidence>